<evidence type="ECO:0000256" key="13">
    <source>
        <dbReference type="PIRSR" id="PIRSR000853-2"/>
    </source>
</evidence>
<name>A0A921ITX5_9ACTN</name>
<dbReference type="SUPFAM" id="SSF51621">
    <property type="entry name" value="Phosphoenolpyruvate/pyruvate domain"/>
    <property type="match status" value="1"/>
</dbReference>
<protein>
    <recommendedName>
        <fullName evidence="4 11">Pyruvate, phosphate dikinase</fullName>
        <ecNumber evidence="3 11">2.7.9.1</ecNumber>
    </recommendedName>
</protein>
<evidence type="ECO:0000259" key="16">
    <source>
        <dbReference type="Pfam" id="PF01326"/>
    </source>
</evidence>
<dbReference type="InterPro" id="IPR013815">
    <property type="entry name" value="ATP_grasp_subdomain_1"/>
</dbReference>
<dbReference type="Gene3D" id="3.30.1490.20">
    <property type="entry name" value="ATP-grasp fold, A domain"/>
    <property type="match status" value="1"/>
</dbReference>
<dbReference type="PANTHER" id="PTHR22931">
    <property type="entry name" value="PHOSPHOENOLPYRUVATE DIKINASE-RELATED"/>
    <property type="match status" value="1"/>
</dbReference>
<dbReference type="NCBIfam" id="NF004531">
    <property type="entry name" value="PRK05878.1"/>
    <property type="match status" value="1"/>
</dbReference>
<dbReference type="PIRSF" id="PIRSF000853">
    <property type="entry name" value="PPDK"/>
    <property type="match status" value="1"/>
</dbReference>
<feature type="active site" description="Proton donor" evidence="12">
    <location>
        <position position="869"/>
    </location>
</feature>
<dbReference type="Pfam" id="PF02896">
    <property type="entry name" value="PEP-utilizers_C"/>
    <property type="match status" value="1"/>
</dbReference>
<evidence type="ECO:0000256" key="11">
    <source>
        <dbReference type="PIRNR" id="PIRNR000853"/>
    </source>
</evidence>
<feature type="binding site" evidence="13">
    <location>
        <position position="647"/>
    </location>
    <ligand>
        <name>substrate</name>
    </ligand>
</feature>
<feature type="binding site" evidence="13">
    <location>
        <position position="783"/>
    </location>
    <ligand>
        <name>substrate</name>
    </ligand>
</feature>
<organism evidence="18 19">
    <name type="scientific">Enorma phocaeensis</name>
    <dbReference type="NCBI Taxonomy" id="1871019"/>
    <lineage>
        <taxon>Bacteria</taxon>
        <taxon>Bacillati</taxon>
        <taxon>Actinomycetota</taxon>
        <taxon>Coriobacteriia</taxon>
        <taxon>Coriobacteriales</taxon>
        <taxon>Coriobacteriaceae</taxon>
        <taxon>Enorma</taxon>
    </lineage>
</organism>
<evidence type="ECO:0000256" key="2">
    <source>
        <dbReference type="ARBA" id="ARBA00007837"/>
    </source>
</evidence>
<evidence type="ECO:0000256" key="9">
    <source>
        <dbReference type="ARBA" id="ARBA00022840"/>
    </source>
</evidence>
<dbReference type="Proteomes" id="UP000753256">
    <property type="component" value="Unassembled WGS sequence"/>
</dbReference>
<keyword evidence="9" id="KW-0067">ATP-binding</keyword>
<evidence type="ECO:0000256" key="1">
    <source>
        <dbReference type="ARBA" id="ARBA00001946"/>
    </source>
</evidence>
<dbReference type="Pfam" id="PF01326">
    <property type="entry name" value="PPDK_N"/>
    <property type="match status" value="2"/>
</dbReference>
<accession>A0A921ITX5</accession>
<evidence type="ECO:0000313" key="18">
    <source>
        <dbReference type="EMBL" id="HJG37048.1"/>
    </source>
</evidence>
<comment type="catalytic activity">
    <reaction evidence="11">
        <text>pyruvate + phosphate + ATP = phosphoenolpyruvate + AMP + diphosphate + H(+)</text>
        <dbReference type="Rhea" id="RHEA:10756"/>
        <dbReference type="ChEBI" id="CHEBI:15361"/>
        <dbReference type="ChEBI" id="CHEBI:15378"/>
        <dbReference type="ChEBI" id="CHEBI:30616"/>
        <dbReference type="ChEBI" id="CHEBI:33019"/>
        <dbReference type="ChEBI" id="CHEBI:43474"/>
        <dbReference type="ChEBI" id="CHEBI:58702"/>
        <dbReference type="ChEBI" id="CHEBI:456215"/>
        <dbReference type="EC" id="2.7.9.1"/>
    </reaction>
</comment>
<dbReference type="InterPro" id="IPR018274">
    <property type="entry name" value="PEP_util_AS"/>
</dbReference>
<evidence type="ECO:0000256" key="4">
    <source>
        <dbReference type="ARBA" id="ARBA00020138"/>
    </source>
</evidence>
<dbReference type="RefSeq" id="WP_273189555.1">
    <property type="nucleotide sequence ID" value="NZ_DYUZ01000016.1"/>
</dbReference>
<keyword evidence="18" id="KW-0670">Pyruvate</keyword>
<dbReference type="SUPFAM" id="SSF56059">
    <property type="entry name" value="Glutathione synthetase ATP-binding domain-like"/>
    <property type="match status" value="1"/>
</dbReference>
<dbReference type="GO" id="GO:0050242">
    <property type="term" value="F:pyruvate, phosphate dikinase activity"/>
    <property type="evidence" value="ECO:0007669"/>
    <property type="project" value="UniProtKB-UniRule"/>
</dbReference>
<dbReference type="Pfam" id="PF00391">
    <property type="entry name" value="PEP-utilizers"/>
    <property type="match status" value="1"/>
</dbReference>
<dbReference type="Gene3D" id="3.20.20.60">
    <property type="entry name" value="Phosphoenolpyruvate-binding domains"/>
    <property type="match status" value="1"/>
</dbReference>
<keyword evidence="8" id="KW-0418">Kinase</keyword>
<sequence length="914" mass="99544">MSDEKRVYRFGSDEQGRDVTEGSASMNYVLGGKGANLAEMCRLGLPVPGGFTITCQTCVAYSGAGDVWPQGALDEIGEATRDLERRMGRKLGDPDDPLLVSVRSGAPFSMPGMMDTVLNLGLNDEAARGLIKQTQDEHFVWDSYRRFIQMFSDVVMGVDAEQFENALTEKRLVAGVKSDAELSSGDLFELVEEFKGIFQAHVSASDHPELVVDGKIVFPQDPAVQLRLAIEAVFGSWMNERACLYRKRNGIPDDLGTAVNVQAMAYGNKGESSATGVAFTRDPASGENVRYGDFLINAQGEDVVAGIRNTQPIQEMGSYPALADAARDLERIFQILEAHYRDMMDIEFTIEQGKLWMLQTRVGKRTATAALRIAIDMVEEGLIDRETAVRRIDPAQLDQLLHPQFDTHTAPDVLARGLNASPGAAVGEIVFSSDDAVQRAGEGVPVVLVRWETNPDDLKGMVAAEGILTSHGGKTSHAAVIARGMGTPCVCGVEAFRIDAAAKEVHVEGTDVVLREGDIISIDGTTGIVVAGAVPLKRAELTGDLETILSWADEIRLQPGSTHPYHVRVNADNPEDAELALGFGAEAIGLCRTEHMFLGDRKEIIQSFILSDDEQERQAALDSLLTVQREDFLKMFKTMDGRDVVVRLIDPPLHEFLDDPRSLEVHIAHLEAAGAPAEELEALKARLRRIDGMAEMNPMLGLRGVRLSFVFPELPLMQVRAIASAAALLIRDEGLAPKPEVMVPLVSLESEQVQMRSICEQVIDEVAAEYGVALDIPVGTMLELPRACLMADAIAQHADFLCFGTNDLTQTTFGFSRDDAESKFIPIYLHNKLLERNPFETIDEEVLELVRMAVEKGRSVKPELTCGVCGEHGGDPESIKGLFNVAGVSYVSCSPYRVPVARLAAAQAKLAEMA</sequence>
<evidence type="ECO:0000256" key="10">
    <source>
        <dbReference type="ARBA" id="ARBA00022842"/>
    </source>
</evidence>
<dbReference type="PANTHER" id="PTHR22931:SF9">
    <property type="entry name" value="PYRUVATE, PHOSPHATE DIKINASE 1, CHLOROPLASTIC"/>
    <property type="match status" value="1"/>
</dbReference>
<keyword evidence="5 18" id="KW-0808">Transferase</keyword>
<reference evidence="18" key="2">
    <citation type="submission" date="2021-09" db="EMBL/GenBank/DDBJ databases">
        <authorList>
            <person name="Gilroy R."/>
        </authorList>
    </citation>
    <scope>NUCLEOTIDE SEQUENCE</scope>
    <source>
        <strain evidence="18">ChiHjej13B12-9602</strain>
    </source>
</reference>
<dbReference type="InterPro" id="IPR040442">
    <property type="entry name" value="Pyrv_kinase-like_dom_sf"/>
</dbReference>
<feature type="binding site" evidence="13">
    <location>
        <position position="806"/>
    </location>
    <ligand>
        <name>substrate</name>
    </ligand>
</feature>
<keyword evidence="6 14" id="KW-0479">Metal-binding</keyword>
<dbReference type="InterPro" id="IPR008279">
    <property type="entry name" value="PEP-util_enz_mobile_dom"/>
</dbReference>
<dbReference type="Gene3D" id="1.10.189.10">
    <property type="entry name" value="Pyruvate Phosphate Dikinase, domain 2"/>
    <property type="match status" value="1"/>
</dbReference>
<evidence type="ECO:0000256" key="5">
    <source>
        <dbReference type="ARBA" id="ARBA00022679"/>
    </source>
</evidence>
<dbReference type="SUPFAM" id="SSF52009">
    <property type="entry name" value="Phosphohistidine domain"/>
    <property type="match status" value="1"/>
</dbReference>
<dbReference type="AlphaFoldDB" id="A0A921ITX5"/>
<keyword evidence="10 14" id="KW-0460">Magnesium</keyword>
<dbReference type="InterPro" id="IPR036637">
    <property type="entry name" value="Phosphohistidine_dom_sf"/>
</dbReference>
<dbReference type="InterPro" id="IPR002192">
    <property type="entry name" value="PPDK_AMP/ATP-bd"/>
</dbReference>
<evidence type="ECO:0000256" key="14">
    <source>
        <dbReference type="PIRSR" id="PIRSR000853-3"/>
    </source>
</evidence>
<feature type="domain" description="PEP-utilising enzyme C-terminal" evidence="17">
    <location>
        <begin position="564"/>
        <end position="909"/>
    </location>
</feature>
<evidence type="ECO:0000313" key="19">
    <source>
        <dbReference type="Proteomes" id="UP000753256"/>
    </source>
</evidence>
<gene>
    <name evidence="18" type="primary">ppdK</name>
    <name evidence="18" type="ORF">K8V70_04175</name>
</gene>
<evidence type="ECO:0000256" key="3">
    <source>
        <dbReference type="ARBA" id="ARBA00011994"/>
    </source>
</evidence>
<evidence type="ECO:0000256" key="7">
    <source>
        <dbReference type="ARBA" id="ARBA00022741"/>
    </source>
</evidence>
<evidence type="ECO:0000259" key="17">
    <source>
        <dbReference type="Pfam" id="PF02896"/>
    </source>
</evidence>
<keyword evidence="7" id="KW-0547">Nucleotide-binding</keyword>
<feature type="domain" description="PEP-utilising enzyme mobile" evidence="15">
    <location>
        <begin position="445"/>
        <end position="527"/>
    </location>
</feature>
<proteinExistence type="inferred from homology"/>
<comment type="cofactor">
    <cofactor evidence="1 11 14">
        <name>Mg(2+)</name>
        <dbReference type="ChEBI" id="CHEBI:18420"/>
    </cofactor>
</comment>
<feature type="binding site" evidence="14">
    <location>
        <position position="807"/>
    </location>
    <ligand>
        <name>Mg(2+)</name>
        <dbReference type="ChEBI" id="CHEBI:18420"/>
    </ligand>
</feature>
<comment type="caution">
    <text evidence="18">The sequence shown here is derived from an EMBL/GenBank/DDBJ whole genome shotgun (WGS) entry which is preliminary data.</text>
</comment>
<feature type="domain" description="Pyruvate phosphate dikinase AMP/ATP-binding" evidence="16">
    <location>
        <begin position="75"/>
        <end position="311"/>
    </location>
</feature>
<dbReference type="EC" id="2.7.9.1" evidence="3 11"/>
<evidence type="ECO:0000256" key="8">
    <source>
        <dbReference type="ARBA" id="ARBA00022777"/>
    </source>
</evidence>
<dbReference type="InterPro" id="IPR010121">
    <property type="entry name" value="Pyruvate_phosphate_dikinase"/>
</dbReference>
<comment type="similarity">
    <text evidence="2 11">Belongs to the PEP-utilizing enzyme family.</text>
</comment>
<dbReference type="Gene3D" id="3.30.470.20">
    <property type="entry name" value="ATP-grasp fold, B domain"/>
    <property type="match status" value="1"/>
</dbReference>
<evidence type="ECO:0000259" key="15">
    <source>
        <dbReference type="Pfam" id="PF00391"/>
    </source>
</evidence>
<feature type="binding site" evidence="13">
    <location>
        <position position="804"/>
    </location>
    <ligand>
        <name>substrate</name>
    </ligand>
</feature>
<dbReference type="Gene3D" id="1.20.80.30">
    <property type="match status" value="1"/>
</dbReference>
<dbReference type="Gene3D" id="3.50.30.10">
    <property type="entry name" value="Phosphohistidine domain"/>
    <property type="match status" value="1"/>
</dbReference>
<evidence type="ECO:0000256" key="6">
    <source>
        <dbReference type="ARBA" id="ARBA00022723"/>
    </source>
</evidence>
<feature type="domain" description="Pyruvate phosphate dikinase AMP/ATP-binding" evidence="16">
    <location>
        <begin position="324"/>
        <end position="380"/>
    </location>
</feature>
<dbReference type="GO" id="GO:0046872">
    <property type="term" value="F:metal ion binding"/>
    <property type="evidence" value="ECO:0007669"/>
    <property type="project" value="UniProtKB-UniRule"/>
</dbReference>
<dbReference type="GO" id="GO:0005524">
    <property type="term" value="F:ATP binding"/>
    <property type="evidence" value="ECO:0007669"/>
    <property type="project" value="UniProtKB-UniRule"/>
</dbReference>
<reference evidence="18" key="1">
    <citation type="journal article" date="2021" name="PeerJ">
        <title>Extensive microbial diversity within the chicken gut microbiome revealed by metagenomics and culture.</title>
        <authorList>
            <person name="Gilroy R."/>
            <person name="Ravi A."/>
            <person name="Getino M."/>
            <person name="Pursley I."/>
            <person name="Horton D.L."/>
            <person name="Alikhan N.F."/>
            <person name="Baker D."/>
            <person name="Gharbi K."/>
            <person name="Hall N."/>
            <person name="Watson M."/>
            <person name="Adriaenssens E.M."/>
            <person name="Foster-Nyarko E."/>
            <person name="Jarju S."/>
            <person name="Secka A."/>
            <person name="Antonio M."/>
            <person name="Oren A."/>
            <person name="Chaudhuri R.R."/>
            <person name="La Ragione R."/>
            <person name="Hildebrand F."/>
            <person name="Pallen M.J."/>
        </authorList>
    </citation>
    <scope>NUCLEOTIDE SEQUENCE</scope>
    <source>
        <strain evidence="18">ChiHjej13B12-9602</strain>
    </source>
</reference>
<evidence type="ECO:0000256" key="12">
    <source>
        <dbReference type="PIRSR" id="PIRSR000853-1"/>
    </source>
</evidence>
<feature type="binding site" evidence="13">
    <location>
        <position position="805"/>
    </location>
    <ligand>
        <name>substrate</name>
    </ligand>
</feature>
<feature type="binding site" evidence="13">
    <location>
        <position position="592"/>
    </location>
    <ligand>
        <name>substrate</name>
    </ligand>
</feature>
<dbReference type="InterPro" id="IPR000121">
    <property type="entry name" value="PEP_util_C"/>
</dbReference>
<dbReference type="EMBL" id="DYUZ01000016">
    <property type="protein sequence ID" value="HJG37048.1"/>
    <property type="molecule type" value="Genomic_DNA"/>
</dbReference>
<feature type="binding site" evidence="13">
    <location>
        <position position="807"/>
    </location>
    <ligand>
        <name>substrate</name>
    </ligand>
</feature>
<dbReference type="PROSITE" id="PS00370">
    <property type="entry name" value="PEP_ENZYMES_PHOS_SITE"/>
    <property type="match status" value="1"/>
</dbReference>
<dbReference type="NCBIfam" id="TIGR01828">
    <property type="entry name" value="pyru_phos_dikin"/>
    <property type="match status" value="1"/>
</dbReference>
<feature type="active site" description="Tele-phosphohistidine intermediate" evidence="12">
    <location>
        <position position="477"/>
    </location>
</feature>
<dbReference type="InterPro" id="IPR015813">
    <property type="entry name" value="Pyrv/PenolPyrv_kinase-like_dom"/>
</dbReference>
<feature type="binding site" evidence="14">
    <location>
        <position position="783"/>
    </location>
    <ligand>
        <name>Mg(2+)</name>
        <dbReference type="ChEBI" id="CHEBI:18420"/>
    </ligand>
</feature>
<dbReference type="GO" id="GO:0016301">
    <property type="term" value="F:kinase activity"/>
    <property type="evidence" value="ECO:0007669"/>
    <property type="project" value="UniProtKB-UniRule"/>
</dbReference>